<evidence type="ECO:0000313" key="2">
    <source>
        <dbReference type="Proteomes" id="UP001055104"/>
    </source>
</evidence>
<protein>
    <submittedName>
        <fullName evidence="1">Uncharacterized protein</fullName>
    </submittedName>
</protein>
<organism evidence="1 2">
    <name type="scientific">Phocaeicola dorei</name>
    <dbReference type="NCBI Taxonomy" id="357276"/>
    <lineage>
        <taxon>Bacteria</taxon>
        <taxon>Pseudomonadati</taxon>
        <taxon>Bacteroidota</taxon>
        <taxon>Bacteroidia</taxon>
        <taxon>Bacteroidales</taxon>
        <taxon>Bacteroidaceae</taxon>
        <taxon>Phocaeicola</taxon>
    </lineage>
</organism>
<evidence type="ECO:0000313" key="1">
    <source>
        <dbReference type="EMBL" id="GKH83298.1"/>
    </source>
</evidence>
<name>A0AA37KIK5_9BACT</name>
<sequence>MLLLPAGVTGYRLPVPGSFLYYLVYFNFGDNFPHSVTHEVGYDIFVAPFFGVGHCILVPVTNYGSYYRLWTS</sequence>
<reference evidence="1" key="1">
    <citation type="submission" date="2022-01" db="EMBL/GenBank/DDBJ databases">
        <title>Novel bile acid biosynthetic pathways are enriched in the microbiome of centenarians.</title>
        <authorList>
            <person name="Sato Y."/>
            <person name="Atarashi K."/>
            <person name="Plichta R.D."/>
            <person name="Arai Y."/>
            <person name="Sasajima S."/>
            <person name="Kearney M.S."/>
            <person name="Suda W."/>
            <person name="Takeshita K."/>
            <person name="Sasaki T."/>
            <person name="Okamoto S."/>
            <person name="Skelly N.A."/>
            <person name="Okamura Y."/>
            <person name="Vlamakis H."/>
            <person name="Li Y."/>
            <person name="Tanoue T."/>
            <person name="Takei H."/>
            <person name="Nittono H."/>
            <person name="Narushima S."/>
            <person name="Irie J."/>
            <person name="Itoh H."/>
            <person name="Moriya K."/>
            <person name="Sugiura Y."/>
            <person name="Suematsu M."/>
            <person name="Moritoki N."/>
            <person name="Shibata S."/>
            <person name="Littman R.D."/>
            <person name="Fischbach A.M."/>
            <person name="Uwamino Y."/>
            <person name="Inoue T."/>
            <person name="Honda A."/>
            <person name="Hattori M."/>
            <person name="Murai T."/>
            <person name="Xavier J.R."/>
            <person name="Hirose N."/>
            <person name="Honda K."/>
        </authorList>
    </citation>
    <scope>NUCLEOTIDE SEQUENCE</scope>
    <source>
        <strain evidence="1">CE91-St7</strain>
    </source>
</reference>
<comment type="caution">
    <text evidence="1">The sequence shown here is derived from an EMBL/GenBank/DDBJ whole genome shotgun (WGS) entry which is preliminary data.</text>
</comment>
<accession>A0AA37KIK5</accession>
<proteinExistence type="predicted"/>
<dbReference type="RefSeq" id="WP_368350718.1">
    <property type="nucleotide sequence ID" value="NZ_JBCOCM010000008.1"/>
</dbReference>
<dbReference type="AlphaFoldDB" id="A0AA37KIK5"/>
<dbReference type="EMBL" id="BQOB01000001">
    <property type="protein sequence ID" value="GKH83298.1"/>
    <property type="molecule type" value="Genomic_DNA"/>
</dbReference>
<dbReference type="Proteomes" id="UP001055104">
    <property type="component" value="Unassembled WGS sequence"/>
</dbReference>
<gene>
    <name evidence="1" type="ORF">CE91St7_41820</name>
</gene>